<dbReference type="PANTHER" id="PTHR30293">
    <property type="entry name" value="TRANSCRIPTIONAL REGULATORY PROTEIN NAC-RELATED"/>
    <property type="match status" value="1"/>
</dbReference>
<evidence type="ECO:0000256" key="4">
    <source>
        <dbReference type="ARBA" id="ARBA00023159"/>
    </source>
</evidence>
<dbReference type="InterPro" id="IPR036390">
    <property type="entry name" value="WH_DNA-bd_sf"/>
</dbReference>
<keyword evidence="5" id="KW-0804">Transcription</keyword>
<organism evidence="7 8">
    <name type="scientific">Sphingobium subterraneum</name>
    <dbReference type="NCBI Taxonomy" id="627688"/>
    <lineage>
        <taxon>Bacteria</taxon>
        <taxon>Pseudomonadati</taxon>
        <taxon>Pseudomonadota</taxon>
        <taxon>Alphaproteobacteria</taxon>
        <taxon>Sphingomonadales</taxon>
        <taxon>Sphingomonadaceae</taxon>
        <taxon>Sphingobium</taxon>
    </lineage>
</organism>
<evidence type="ECO:0000256" key="1">
    <source>
        <dbReference type="ARBA" id="ARBA00009437"/>
    </source>
</evidence>
<dbReference type="GO" id="GO:2000142">
    <property type="term" value="P:regulation of DNA-templated transcription initiation"/>
    <property type="evidence" value="ECO:0007669"/>
    <property type="project" value="TreeGrafter"/>
</dbReference>
<dbReference type="Proteomes" id="UP000552700">
    <property type="component" value="Unassembled WGS sequence"/>
</dbReference>
<accession>A0A841J2Z7</accession>
<protein>
    <submittedName>
        <fullName evidence="7">DNA-binding transcriptional LysR family regulator</fullName>
    </submittedName>
</protein>
<dbReference type="InterPro" id="IPR000847">
    <property type="entry name" value="LysR_HTH_N"/>
</dbReference>
<proteinExistence type="inferred from homology"/>
<reference evidence="7 8" key="1">
    <citation type="submission" date="2020-08" db="EMBL/GenBank/DDBJ databases">
        <title>Genomic Encyclopedia of Type Strains, Phase IV (KMG-IV): sequencing the most valuable type-strain genomes for metagenomic binning, comparative biology and taxonomic classification.</title>
        <authorList>
            <person name="Goeker M."/>
        </authorList>
    </citation>
    <scope>NUCLEOTIDE SEQUENCE [LARGE SCALE GENOMIC DNA]</scope>
    <source>
        <strain evidence="7 8">DSM 102255</strain>
    </source>
</reference>
<dbReference type="Gene3D" id="3.40.190.290">
    <property type="match status" value="1"/>
</dbReference>
<keyword evidence="3 7" id="KW-0238">DNA-binding</keyword>
<dbReference type="InterPro" id="IPR005119">
    <property type="entry name" value="LysR_subst-bd"/>
</dbReference>
<evidence type="ECO:0000256" key="2">
    <source>
        <dbReference type="ARBA" id="ARBA00023015"/>
    </source>
</evidence>
<dbReference type="SUPFAM" id="SSF46785">
    <property type="entry name" value="Winged helix' DNA-binding domain"/>
    <property type="match status" value="1"/>
</dbReference>
<dbReference type="GO" id="GO:0003677">
    <property type="term" value="F:DNA binding"/>
    <property type="evidence" value="ECO:0007669"/>
    <property type="project" value="UniProtKB-KW"/>
</dbReference>
<evidence type="ECO:0000313" key="8">
    <source>
        <dbReference type="Proteomes" id="UP000552700"/>
    </source>
</evidence>
<dbReference type="InterPro" id="IPR036388">
    <property type="entry name" value="WH-like_DNA-bd_sf"/>
</dbReference>
<evidence type="ECO:0000256" key="3">
    <source>
        <dbReference type="ARBA" id="ARBA00023125"/>
    </source>
</evidence>
<keyword evidence="2" id="KW-0805">Transcription regulation</keyword>
<keyword evidence="4" id="KW-0010">Activator</keyword>
<gene>
    <name evidence="7" type="ORF">FHS92_000692</name>
</gene>
<dbReference type="PANTHER" id="PTHR30293:SF0">
    <property type="entry name" value="NITROGEN ASSIMILATION REGULATORY PROTEIN NAC"/>
    <property type="match status" value="1"/>
</dbReference>
<dbReference type="Gene3D" id="1.10.10.10">
    <property type="entry name" value="Winged helix-like DNA-binding domain superfamily/Winged helix DNA-binding domain"/>
    <property type="match status" value="1"/>
</dbReference>
<dbReference type="EMBL" id="JACIJP010000001">
    <property type="protein sequence ID" value="MBB6122985.1"/>
    <property type="molecule type" value="Genomic_DNA"/>
</dbReference>
<dbReference type="CDD" id="cd08433">
    <property type="entry name" value="PBP2_Nac"/>
    <property type="match status" value="1"/>
</dbReference>
<dbReference type="Pfam" id="PF03466">
    <property type="entry name" value="LysR_substrate"/>
    <property type="match status" value="1"/>
</dbReference>
<evidence type="ECO:0000313" key="7">
    <source>
        <dbReference type="EMBL" id="MBB6122985.1"/>
    </source>
</evidence>
<dbReference type="FunFam" id="1.10.10.10:FF:000001">
    <property type="entry name" value="LysR family transcriptional regulator"/>
    <property type="match status" value="1"/>
</dbReference>
<sequence>MDIAQLRTLIHVAELGSASKAADRLGIAQPALSRQIRMIEAELKAPLFIRHGRGMTLTDLGRKILASANAILEEVDAIRRLAEEGSTSFSGRVRLGMTPTVAEIMTVPLARRVKQEHPHISLCISSAFSGHILDWLKRDLLDCCVSYDADGRGAVRTHPILTENLLLVGNGQHGLSMKRPVAFSTLTHEPLVLPSPLHGLRQIVDACAARAGIELSPQLEADSLSSMIDLVREGFGYAILPLAPIYSRVASGELSAAPLSDPEPTRRVVMTYPADRPVSPATRYVGETFATIAAELIEQGVWAGHLIPGSKLRGR</sequence>
<dbReference type="AlphaFoldDB" id="A0A841J2Z7"/>
<dbReference type="Pfam" id="PF00126">
    <property type="entry name" value="HTH_1"/>
    <property type="match status" value="1"/>
</dbReference>
<dbReference type="SUPFAM" id="SSF53850">
    <property type="entry name" value="Periplasmic binding protein-like II"/>
    <property type="match status" value="1"/>
</dbReference>
<comment type="similarity">
    <text evidence="1">Belongs to the LysR transcriptional regulatory family.</text>
</comment>
<keyword evidence="8" id="KW-1185">Reference proteome</keyword>
<evidence type="ECO:0000256" key="5">
    <source>
        <dbReference type="ARBA" id="ARBA00023163"/>
    </source>
</evidence>
<dbReference type="GO" id="GO:0003700">
    <property type="term" value="F:DNA-binding transcription factor activity"/>
    <property type="evidence" value="ECO:0007669"/>
    <property type="project" value="InterPro"/>
</dbReference>
<dbReference type="PROSITE" id="PS50931">
    <property type="entry name" value="HTH_LYSR"/>
    <property type="match status" value="1"/>
</dbReference>
<comment type="caution">
    <text evidence="7">The sequence shown here is derived from an EMBL/GenBank/DDBJ whole genome shotgun (WGS) entry which is preliminary data.</text>
</comment>
<dbReference type="PRINTS" id="PR00039">
    <property type="entry name" value="HTHLYSR"/>
</dbReference>
<dbReference type="RefSeq" id="WP_184077538.1">
    <property type="nucleotide sequence ID" value="NZ_JACIJP010000001.1"/>
</dbReference>
<feature type="domain" description="HTH lysR-type" evidence="6">
    <location>
        <begin position="1"/>
        <end position="58"/>
    </location>
</feature>
<evidence type="ECO:0000259" key="6">
    <source>
        <dbReference type="PROSITE" id="PS50931"/>
    </source>
</evidence>
<name>A0A841J2Z7_9SPHN</name>